<dbReference type="Proteomes" id="UP001140091">
    <property type="component" value="Unassembled WGS sequence"/>
</dbReference>
<sequence>MLWTGTTRSVGGTPASGDPPILFSSTLRLFCLRCILVAGTVAMTLKIYRRAVVAAVIIGVIVLHHLLSSFGPRFIPLYTWLDLLLMFFELSLGILVTVMAISPNLNEYQWMPQHLVAADFIFWLLTIMLAALLCIKVAQLIDARGKSLSHRLDILRDRFSDGPGYSKLGRLSDGESISWWRYPAHVLFGRKIWEQQLPCVPQVNPRIMS</sequence>
<name>A0A9W8IUR1_9AGAR</name>
<feature type="transmembrane region" description="Helical" evidence="1">
    <location>
        <begin position="79"/>
        <end position="101"/>
    </location>
</feature>
<keyword evidence="3" id="KW-1185">Reference proteome</keyword>
<keyword evidence="1" id="KW-0812">Transmembrane</keyword>
<evidence type="ECO:0000256" key="1">
    <source>
        <dbReference type="SAM" id="Phobius"/>
    </source>
</evidence>
<protein>
    <submittedName>
        <fullName evidence="2">Uncharacterized protein</fullName>
    </submittedName>
</protein>
<gene>
    <name evidence="2" type="ORF">H1R20_g13387</name>
</gene>
<proteinExistence type="predicted"/>
<keyword evidence="1" id="KW-0472">Membrane</keyword>
<evidence type="ECO:0000313" key="2">
    <source>
        <dbReference type="EMBL" id="KAJ2923711.1"/>
    </source>
</evidence>
<accession>A0A9W8IUR1</accession>
<dbReference type="OrthoDB" id="10656432at2759"/>
<feature type="transmembrane region" description="Helical" evidence="1">
    <location>
        <begin position="121"/>
        <end position="141"/>
    </location>
</feature>
<reference evidence="2" key="1">
    <citation type="submission" date="2022-06" db="EMBL/GenBank/DDBJ databases">
        <title>Genome Sequence of Candolleomyces eurysporus.</title>
        <authorList>
            <person name="Buettner E."/>
        </authorList>
    </citation>
    <scope>NUCLEOTIDE SEQUENCE</scope>
    <source>
        <strain evidence="2">VTCC 930004</strain>
    </source>
</reference>
<dbReference type="AlphaFoldDB" id="A0A9W8IUR1"/>
<comment type="caution">
    <text evidence="2">The sequence shown here is derived from an EMBL/GenBank/DDBJ whole genome shotgun (WGS) entry which is preliminary data.</text>
</comment>
<organism evidence="2 3">
    <name type="scientific">Candolleomyces eurysporus</name>
    <dbReference type="NCBI Taxonomy" id="2828524"/>
    <lineage>
        <taxon>Eukaryota</taxon>
        <taxon>Fungi</taxon>
        <taxon>Dikarya</taxon>
        <taxon>Basidiomycota</taxon>
        <taxon>Agaricomycotina</taxon>
        <taxon>Agaricomycetes</taxon>
        <taxon>Agaricomycetidae</taxon>
        <taxon>Agaricales</taxon>
        <taxon>Agaricineae</taxon>
        <taxon>Psathyrellaceae</taxon>
        <taxon>Candolleomyces</taxon>
    </lineage>
</organism>
<feature type="non-terminal residue" evidence="2">
    <location>
        <position position="1"/>
    </location>
</feature>
<feature type="transmembrane region" description="Helical" evidence="1">
    <location>
        <begin position="47"/>
        <end position="67"/>
    </location>
</feature>
<keyword evidence="1" id="KW-1133">Transmembrane helix</keyword>
<dbReference type="EMBL" id="JANBPK010001291">
    <property type="protein sequence ID" value="KAJ2923711.1"/>
    <property type="molecule type" value="Genomic_DNA"/>
</dbReference>
<evidence type="ECO:0000313" key="3">
    <source>
        <dbReference type="Proteomes" id="UP001140091"/>
    </source>
</evidence>